<dbReference type="GO" id="GO:0004713">
    <property type="term" value="F:protein tyrosine kinase activity"/>
    <property type="evidence" value="ECO:0007669"/>
    <property type="project" value="TreeGrafter"/>
</dbReference>
<evidence type="ECO:0000256" key="5">
    <source>
        <dbReference type="ARBA" id="ARBA00022475"/>
    </source>
</evidence>
<comment type="subcellular location">
    <subcellularLocation>
        <location evidence="1">Cell membrane</location>
        <topology evidence="1">Multi-pass membrane protein</topology>
    </subcellularLocation>
</comment>
<organism evidence="14 15">
    <name type="scientific">Facklamia hominis CCUG 36813</name>
    <dbReference type="NCBI Taxonomy" id="883111"/>
    <lineage>
        <taxon>Bacteria</taxon>
        <taxon>Bacillati</taxon>
        <taxon>Bacillota</taxon>
        <taxon>Bacilli</taxon>
        <taxon>Lactobacillales</taxon>
        <taxon>Aerococcaceae</taxon>
        <taxon>Facklamia</taxon>
    </lineage>
</organism>
<keyword evidence="6 12" id="KW-0812">Transmembrane</keyword>
<dbReference type="PATRIC" id="fig|883111.3.peg.953"/>
<dbReference type="HOGENOM" id="CLU_082668_0_1_9"/>
<comment type="caution">
    <text evidence="14">The sequence shown here is derived from an EMBL/GenBank/DDBJ whole genome shotgun (WGS) entry which is preliminary data.</text>
</comment>
<feature type="transmembrane region" description="Helical" evidence="12">
    <location>
        <begin position="20"/>
        <end position="40"/>
    </location>
</feature>
<dbReference type="PANTHER" id="PTHR32309:SF13">
    <property type="entry name" value="FERRIC ENTEROBACTIN TRANSPORT PROTEIN FEPE"/>
    <property type="match status" value="1"/>
</dbReference>
<dbReference type="Proteomes" id="UP000004465">
    <property type="component" value="Unassembled WGS sequence"/>
</dbReference>
<evidence type="ECO:0000256" key="9">
    <source>
        <dbReference type="ARBA" id="ARBA00023136"/>
    </source>
</evidence>
<sequence>MEEEISLLDLWKLFLKHFKTIFFMTLLGIIVSVVVTKVFITPQYKSKAELIVNQESNSSQTIQYNDLQTSINLINTYKDIIQSESLLTEVSQKMGGQVTAEQLSDSIDVEQSQNSQAFEVSATLPDPKLAQEVVDNVVTSFQETLKGIYGDKISNIYLLSSANYNPVAVSPRTILSALIGMVLGGALSLLVVIVQELSDTTVKNEDFLNGLGMIKLGEVYSISKEDRKKARKHGQKKANRRRG</sequence>
<evidence type="ECO:0000313" key="15">
    <source>
        <dbReference type="Proteomes" id="UP000004465"/>
    </source>
</evidence>
<evidence type="ECO:0000256" key="7">
    <source>
        <dbReference type="ARBA" id="ARBA00022903"/>
    </source>
</evidence>
<evidence type="ECO:0000256" key="11">
    <source>
        <dbReference type="ARBA" id="ARBA00045736"/>
    </source>
</evidence>
<keyword evidence="5" id="KW-1003">Cell membrane</keyword>
<evidence type="ECO:0000256" key="3">
    <source>
        <dbReference type="ARBA" id="ARBA00006683"/>
    </source>
</evidence>
<protein>
    <recommendedName>
        <fullName evidence="4">Capsular polysaccharide biosynthesis protein CpsC</fullName>
    </recommendedName>
</protein>
<proteinExistence type="inferred from homology"/>
<evidence type="ECO:0000256" key="12">
    <source>
        <dbReference type="SAM" id="Phobius"/>
    </source>
</evidence>
<dbReference type="AlphaFoldDB" id="K1LRQ0"/>
<dbReference type="STRING" id="883111.HMPREF9706_00952"/>
<comment type="function">
    <text evidence="11">Required for CpsD phosphorylation. Involved in the regulation of capsular polysaccharide biosynthesis. May be part of a complex that directs the coordinated polymerization and export to the cell surface of the capsular polysaccharide.</text>
</comment>
<comment type="pathway">
    <text evidence="2">Capsule biogenesis; capsule polysaccharide biosynthesis.</text>
</comment>
<dbReference type="GO" id="GO:0005886">
    <property type="term" value="C:plasma membrane"/>
    <property type="evidence" value="ECO:0007669"/>
    <property type="project" value="UniProtKB-SubCell"/>
</dbReference>
<evidence type="ECO:0000256" key="2">
    <source>
        <dbReference type="ARBA" id="ARBA00005132"/>
    </source>
</evidence>
<dbReference type="RefSeq" id="WP_006908273.1">
    <property type="nucleotide sequence ID" value="NZ_JH932292.1"/>
</dbReference>
<evidence type="ECO:0000256" key="6">
    <source>
        <dbReference type="ARBA" id="ARBA00022692"/>
    </source>
</evidence>
<comment type="similarity">
    <text evidence="3">Belongs to the CpsC/CapA family.</text>
</comment>
<dbReference type="GO" id="GO:0000271">
    <property type="term" value="P:polysaccharide biosynthetic process"/>
    <property type="evidence" value="ECO:0007669"/>
    <property type="project" value="UniProtKB-KW"/>
</dbReference>
<evidence type="ECO:0000313" key="14">
    <source>
        <dbReference type="EMBL" id="EKB54762.1"/>
    </source>
</evidence>
<dbReference type="PANTHER" id="PTHR32309">
    <property type="entry name" value="TYROSINE-PROTEIN KINASE"/>
    <property type="match status" value="1"/>
</dbReference>
<accession>K1LRQ0</accession>
<dbReference type="OrthoDB" id="2360475at2"/>
<evidence type="ECO:0000256" key="1">
    <source>
        <dbReference type="ARBA" id="ARBA00004651"/>
    </source>
</evidence>
<dbReference type="Pfam" id="PF02706">
    <property type="entry name" value="Wzz"/>
    <property type="match status" value="1"/>
</dbReference>
<name>K1LRQ0_9LACT</name>
<keyword evidence="15" id="KW-1185">Reference proteome</keyword>
<dbReference type="InterPro" id="IPR050445">
    <property type="entry name" value="Bact_polysacc_biosynth/exp"/>
</dbReference>
<evidence type="ECO:0000256" key="4">
    <source>
        <dbReference type="ARBA" id="ARBA00020739"/>
    </source>
</evidence>
<keyword evidence="7" id="KW-0972">Capsule biogenesis/degradation</keyword>
<reference evidence="14 15" key="1">
    <citation type="submission" date="2012-07" db="EMBL/GenBank/DDBJ databases">
        <title>The Genome Sequence of Facklamia hominis CCUG 36813.</title>
        <authorList>
            <consortium name="The Broad Institute Genome Sequencing Platform"/>
            <person name="Earl A."/>
            <person name="Ward D."/>
            <person name="Feldgarden M."/>
            <person name="Gevers D."/>
            <person name="Huys G."/>
            <person name="Walker B."/>
            <person name="Young S.K."/>
            <person name="Zeng Q."/>
            <person name="Gargeya S."/>
            <person name="Fitzgerald M."/>
            <person name="Haas B."/>
            <person name="Abouelleil A."/>
            <person name="Alvarado L."/>
            <person name="Arachchi H.M."/>
            <person name="Berlin A.M."/>
            <person name="Chapman S.B."/>
            <person name="Goldberg J."/>
            <person name="Griggs A."/>
            <person name="Gujja S."/>
            <person name="Hansen M."/>
            <person name="Howarth C."/>
            <person name="Imamovic A."/>
            <person name="Larimer J."/>
            <person name="McCowen C."/>
            <person name="Montmayeur A."/>
            <person name="Murphy C."/>
            <person name="Neiman D."/>
            <person name="Pearson M."/>
            <person name="Priest M."/>
            <person name="Roberts A."/>
            <person name="Saif S."/>
            <person name="Shea T."/>
            <person name="Sisk P."/>
            <person name="Sykes S."/>
            <person name="Wortman J."/>
            <person name="Nusbaum C."/>
            <person name="Birren B."/>
        </authorList>
    </citation>
    <scope>NUCLEOTIDE SEQUENCE [LARGE SCALE GENOMIC DNA]</scope>
    <source>
        <strain evidence="14 15">CCUG 36813</strain>
    </source>
</reference>
<evidence type="ECO:0000259" key="13">
    <source>
        <dbReference type="Pfam" id="PF02706"/>
    </source>
</evidence>
<evidence type="ECO:0000256" key="10">
    <source>
        <dbReference type="ARBA" id="ARBA00023169"/>
    </source>
</evidence>
<keyword evidence="8 12" id="KW-1133">Transmembrane helix</keyword>
<gene>
    <name evidence="14" type="ORF">HMPREF9706_00952</name>
</gene>
<keyword evidence="9 12" id="KW-0472">Membrane</keyword>
<keyword evidence="10" id="KW-0270">Exopolysaccharide synthesis</keyword>
<dbReference type="EMBL" id="AGZD01000007">
    <property type="protein sequence ID" value="EKB54762.1"/>
    <property type="molecule type" value="Genomic_DNA"/>
</dbReference>
<dbReference type="InterPro" id="IPR003856">
    <property type="entry name" value="LPS_length_determ_N"/>
</dbReference>
<feature type="transmembrane region" description="Helical" evidence="12">
    <location>
        <begin position="174"/>
        <end position="194"/>
    </location>
</feature>
<evidence type="ECO:0000256" key="8">
    <source>
        <dbReference type="ARBA" id="ARBA00022989"/>
    </source>
</evidence>
<feature type="domain" description="Polysaccharide chain length determinant N-terminal" evidence="13">
    <location>
        <begin position="3"/>
        <end position="93"/>
    </location>
</feature>